<keyword evidence="7 9" id="KW-0326">Glycosidase</keyword>
<dbReference type="PANTHER" id="PTHR11177:SF317">
    <property type="entry name" value="CHITINASE 12-RELATED"/>
    <property type="match status" value="1"/>
</dbReference>
<proteinExistence type="inferred from homology"/>
<comment type="similarity">
    <text evidence="2">Belongs to the glycosyl hydrolase 18 family. Chitinase class V subfamily.</text>
</comment>
<reference evidence="12 13" key="1">
    <citation type="submission" date="2019-10" db="EMBL/GenBank/DDBJ databases">
        <authorList>
            <person name="Palmer J.M."/>
        </authorList>
    </citation>
    <scope>NUCLEOTIDE SEQUENCE [LARGE SCALE GENOMIC DNA]</scope>
    <source>
        <strain evidence="12 13">TWF694</strain>
    </source>
</reference>
<evidence type="ECO:0000256" key="1">
    <source>
        <dbReference type="ARBA" id="ARBA00000822"/>
    </source>
</evidence>
<protein>
    <recommendedName>
        <fullName evidence="3">chitinase</fullName>
        <ecNumber evidence="3">3.2.1.14</ecNumber>
    </recommendedName>
</protein>
<dbReference type="InterPro" id="IPR001579">
    <property type="entry name" value="Glyco_hydro_18_chit_AS"/>
</dbReference>
<evidence type="ECO:0000256" key="4">
    <source>
        <dbReference type="ARBA" id="ARBA00022801"/>
    </source>
</evidence>
<evidence type="ECO:0000256" key="10">
    <source>
        <dbReference type="SAM" id="Phobius"/>
    </source>
</evidence>
<dbReference type="PROSITE" id="PS51910">
    <property type="entry name" value="GH18_2"/>
    <property type="match status" value="1"/>
</dbReference>
<feature type="transmembrane region" description="Helical" evidence="10">
    <location>
        <begin position="21"/>
        <end position="47"/>
    </location>
</feature>
<evidence type="ECO:0000256" key="6">
    <source>
        <dbReference type="ARBA" id="ARBA00023277"/>
    </source>
</evidence>
<dbReference type="AlphaFoldDB" id="A0AAV9X865"/>
<comment type="catalytic activity">
    <reaction evidence="1">
        <text>Random endo-hydrolysis of N-acetyl-beta-D-glucosaminide (1-&gt;4)-beta-linkages in chitin and chitodextrins.</text>
        <dbReference type="EC" id="3.2.1.14"/>
    </reaction>
</comment>
<keyword evidence="10" id="KW-0472">Membrane</keyword>
<feature type="domain" description="GH18" evidence="11">
    <location>
        <begin position="154"/>
        <end position="529"/>
    </location>
</feature>
<name>A0AAV9X865_9PEZI</name>
<dbReference type="GO" id="GO:0008061">
    <property type="term" value="F:chitin binding"/>
    <property type="evidence" value="ECO:0007669"/>
    <property type="project" value="InterPro"/>
</dbReference>
<dbReference type="GO" id="GO:0008843">
    <property type="term" value="F:endochitinase activity"/>
    <property type="evidence" value="ECO:0007669"/>
    <property type="project" value="UniProtKB-EC"/>
</dbReference>
<evidence type="ECO:0000313" key="12">
    <source>
        <dbReference type="EMBL" id="KAK6537934.1"/>
    </source>
</evidence>
<dbReference type="InterPro" id="IPR017853">
    <property type="entry name" value="GH"/>
</dbReference>
<comment type="caution">
    <text evidence="12">The sequence shown here is derived from an EMBL/GenBank/DDBJ whole genome shotgun (WGS) entry which is preliminary data.</text>
</comment>
<keyword evidence="10" id="KW-1133">Transmembrane helix</keyword>
<dbReference type="SUPFAM" id="SSF54556">
    <property type="entry name" value="Chitinase insertion domain"/>
    <property type="match status" value="1"/>
</dbReference>
<dbReference type="EC" id="3.2.1.14" evidence="3"/>
<accession>A0AAV9X865</accession>
<keyword evidence="13" id="KW-1185">Reference proteome</keyword>
<dbReference type="Proteomes" id="UP001365542">
    <property type="component" value="Unassembled WGS sequence"/>
</dbReference>
<dbReference type="InterPro" id="IPR011583">
    <property type="entry name" value="Chitinase_II/V-like_cat"/>
</dbReference>
<organism evidence="12 13">
    <name type="scientific">Orbilia ellipsospora</name>
    <dbReference type="NCBI Taxonomy" id="2528407"/>
    <lineage>
        <taxon>Eukaryota</taxon>
        <taxon>Fungi</taxon>
        <taxon>Dikarya</taxon>
        <taxon>Ascomycota</taxon>
        <taxon>Pezizomycotina</taxon>
        <taxon>Orbiliomycetes</taxon>
        <taxon>Orbiliales</taxon>
        <taxon>Orbiliaceae</taxon>
        <taxon>Orbilia</taxon>
    </lineage>
</organism>
<keyword evidence="5" id="KW-0146">Chitin degradation</keyword>
<sequence>MSKLFEKVKLGGDVQSWRTKSYTMALIFVYSISLSNMYRLAILALALQASMVAAMPANKDNAKRQMLPMATTVINGKTSYLYGLAVSSIPASLATQLQVPALPTDIPLLPSETVVTYVQTTSTSVGFVPVSPVPAAPQAPVAPSTNFTDGFTGYRSVGYYPDWYVYDRKFNPDSVIVDQFTHLIIPFADIRRNGEVYHVDKDGEFNNIYSKNPSTVGGAVHGVTEDLFRMKSQKRDLKLMLGIGGWTYSQGPHQLPGEPGNFSLGCDTPEKRATFAKSAVQLVNDMGYDGVDIDWEYPRDATEGQWLSDLVRLTRLELDGLSKRLGAGKFLLSVAVSVDPAKLALMNISEMDKHLDFWSVMGYDFAGTFSTITQHASNLFPTGDSKSAFSLSQGVDNYINAGINPRKLNIGVPIYAHGFLNTDGFGSSFVQPQKEPPHGDWDQVGFYDYNSLEQKWIPDGELFEDEEIGAAWLYSKNSRNLFSFDTPKIVEQKAKWMVERGLGGMMWWQLNADKFDVWSNNLIESAVRVMSRDNFEKAQNHLSYPNSKWPNIATPDNVLVVPVHPSFLV</sequence>
<dbReference type="GO" id="GO:0006032">
    <property type="term" value="P:chitin catabolic process"/>
    <property type="evidence" value="ECO:0007669"/>
    <property type="project" value="UniProtKB-KW"/>
</dbReference>
<dbReference type="PROSITE" id="PS01095">
    <property type="entry name" value="GH18_1"/>
    <property type="match status" value="1"/>
</dbReference>
<evidence type="ECO:0000313" key="13">
    <source>
        <dbReference type="Proteomes" id="UP001365542"/>
    </source>
</evidence>
<dbReference type="EMBL" id="JAVHJO010000008">
    <property type="protein sequence ID" value="KAK6537934.1"/>
    <property type="molecule type" value="Genomic_DNA"/>
</dbReference>
<keyword evidence="10" id="KW-0812">Transmembrane</keyword>
<evidence type="ECO:0000256" key="9">
    <source>
        <dbReference type="RuleBase" id="RU000489"/>
    </source>
</evidence>
<dbReference type="InterPro" id="IPR050314">
    <property type="entry name" value="Glycosyl_Hydrlase_18"/>
</dbReference>
<evidence type="ECO:0000256" key="5">
    <source>
        <dbReference type="ARBA" id="ARBA00023024"/>
    </source>
</evidence>
<dbReference type="GO" id="GO:0000272">
    <property type="term" value="P:polysaccharide catabolic process"/>
    <property type="evidence" value="ECO:0007669"/>
    <property type="project" value="UniProtKB-KW"/>
</dbReference>
<keyword evidence="6" id="KW-0119">Carbohydrate metabolism</keyword>
<evidence type="ECO:0000256" key="2">
    <source>
        <dbReference type="ARBA" id="ARBA00008682"/>
    </source>
</evidence>
<dbReference type="Gene3D" id="3.10.50.10">
    <property type="match status" value="1"/>
</dbReference>
<dbReference type="InterPro" id="IPR001223">
    <property type="entry name" value="Glyco_hydro18_cat"/>
</dbReference>
<keyword evidence="8" id="KW-0624">Polysaccharide degradation</keyword>
<dbReference type="PANTHER" id="PTHR11177">
    <property type="entry name" value="CHITINASE"/>
    <property type="match status" value="1"/>
</dbReference>
<dbReference type="GO" id="GO:0005576">
    <property type="term" value="C:extracellular region"/>
    <property type="evidence" value="ECO:0007669"/>
    <property type="project" value="TreeGrafter"/>
</dbReference>
<gene>
    <name evidence="12" type="ORF">TWF694_010830</name>
</gene>
<evidence type="ECO:0000259" key="11">
    <source>
        <dbReference type="PROSITE" id="PS51910"/>
    </source>
</evidence>
<dbReference type="SUPFAM" id="SSF51445">
    <property type="entry name" value="(Trans)glycosidases"/>
    <property type="match status" value="1"/>
</dbReference>
<evidence type="ECO:0000256" key="3">
    <source>
        <dbReference type="ARBA" id="ARBA00012729"/>
    </source>
</evidence>
<dbReference type="Pfam" id="PF00704">
    <property type="entry name" value="Glyco_hydro_18"/>
    <property type="match status" value="1"/>
</dbReference>
<evidence type="ECO:0000256" key="8">
    <source>
        <dbReference type="ARBA" id="ARBA00023326"/>
    </source>
</evidence>
<evidence type="ECO:0000256" key="7">
    <source>
        <dbReference type="ARBA" id="ARBA00023295"/>
    </source>
</evidence>
<dbReference type="SMART" id="SM00636">
    <property type="entry name" value="Glyco_18"/>
    <property type="match status" value="1"/>
</dbReference>
<dbReference type="Gene3D" id="3.20.20.80">
    <property type="entry name" value="Glycosidases"/>
    <property type="match status" value="1"/>
</dbReference>
<dbReference type="InterPro" id="IPR029070">
    <property type="entry name" value="Chitinase_insertion_sf"/>
</dbReference>
<keyword evidence="4 9" id="KW-0378">Hydrolase</keyword>